<evidence type="ECO:0000313" key="3">
    <source>
        <dbReference type="EMBL" id="VVB03115.1"/>
    </source>
</evidence>
<dbReference type="EMBL" id="CABITT030000004">
    <property type="protein sequence ID" value="VVB03115.1"/>
    <property type="molecule type" value="Genomic_DNA"/>
</dbReference>
<sequence length="261" mass="29654">MGNQMQKSISDNFSEKKDPLMSPTFVTAFCKWHVQVHDFDDHLLLSLCVENPRWITGWKRRAKITSLFCGQFPAWGDRTLPVSKLKEEGFLENDKLIVKVEIKAIEVGNATGMEMFEIKGFEVFSDQVVSVSRLFLKHPDVAVDFKPKAKELKTAYMNLLISLIETLRKPPQRLSETELCKAESKLSDLTEAGFKLDWLKKKLDEVPLKRKIAISDGSRVEQVEERIQNLKLALSDLNVELESEMAKSAAAAKLLSLDDII</sequence>
<proteinExistence type="predicted"/>
<comment type="caution">
    <text evidence="3">The sequence shown here is derived from an EMBL/GenBank/DDBJ whole genome shotgun (WGS) entry which is preliminary data.</text>
</comment>
<keyword evidence="1 2" id="KW-0175">Coiled coil</keyword>
<dbReference type="InterPro" id="IPR050804">
    <property type="entry name" value="MCC"/>
</dbReference>
<dbReference type="Proteomes" id="UP000489600">
    <property type="component" value="Unassembled WGS sequence"/>
</dbReference>
<keyword evidence="4" id="KW-1185">Reference proteome</keyword>
<evidence type="ECO:0000256" key="1">
    <source>
        <dbReference type="ARBA" id="ARBA00023054"/>
    </source>
</evidence>
<evidence type="ECO:0000313" key="4">
    <source>
        <dbReference type="Proteomes" id="UP000489600"/>
    </source>
</evidence>
<dbReference type="OrthoDB" id="1106551at2759"/>
<protein>
    <recommendedName>
        <fullName evidence="5">MATH domain-containing protein</fullName>
    </recommendedName>
</protein>
<gene>
    <name evidence="3" type="ORF">ANE_LOCUS13559</name>
</gene>
<dbReference type="PANTHER" id="PTHR46236:SF12">
    <property type="entry name" value="MATH DOMAIN-CONTAINING PROTEIN"/>
    <property type="match status" value="1"/>
</dbReference>
<accession>A0A565BP71</accession>
<name>A0A565BP71_9BRAS</name>
<organism evidence="3 4">
    <name type="scientific">Arabis nemorensis</name>
    <dbReference type="NCBI Taxonomy" id="586526"/>
    <lineage>
        <taxon>Eukaryota</taxon>
        <taxon>Viridiplantae</taxon>
        <taxon>Streptophyta</taxon>
        <taxon>Embryophyta</taxon>
        <taxon>Tracheophyta</taxon>
        <taxon>Spermatophyta</taxon>
        <taxon>Magnoliopsida</taxon>
        <taxon>eudicotyledons</taxon>
        <taxon>Gunneridae</taxon>
        <taxon>Pentapetalae</taxon>
        <taxon>rosids</taxon>
        <taxon>malvids</taxon>
        <taxon>Brassicales</taxon>
        <taxon>Brassicaceae</taxon>
        <taxon>Arabideae</taxon>
        <taxon>Arabis</taxon>
    </lineage>
</organism>
<evidence type="ECO:0000256" key="2">
    <source>
        <dbReference type="SAM" id="Coils"/>
    </source>
</evidence>
<dbReference type="AlphaFoldDB" id="A0A565BP71"/>
<dbReference type="PANTHER" id="PTHR46236">
    <property type="entry name" value="TRAF-LIKE SUPERFAMILY PROTEIN"/>
    <property type="match status" value="1"/>
</dbReference>
<dbReference type="InterPro" id="IPR002083">
    <property type="entry name" value="MATH/TRAF_dom"/>
</dbReference>
<reference evidence="3" key="1">
    <citation type="submission" date="2019-07" db="EMBL/GenBank/DDBJ databases">
        <authorList>
            <person name="Dittberner H."/>
        </authorList>
    </citation>
    <scope>NUCLEOTIDE SEQUENCE [LARGE SCALE GENOMIC DNA]</scope>
</reference>
<dbReference type="InterPro" id="IPR008974">
    <property type="entry name" value="TRAF-like"/>
</dbReference>
<feature type="coiled-coil region" evidence="2">
    <location>
        <begin position="220"/>
        <end position="247"/>
    </location>
</feature>
<evidence type="ECO:0008006" key="5">
    <source>
        <dbReference type="Google" id="ProtNLM"/>
    </source>
</evidence>
<dbReference type="CDD" id="cd00121">
    <property type="entry name" value="MATH"/>
    <property type="match status" value="1"/>
</dbReference>
<dbReference type="SUPFAM" id="SSF49599">
    <property type="entry name" value="TRAF domain-like"/>
    <property type="match status" value="1"/>
</dbReference>
<dbReference type="Gene3D" id="2.60.210.10">
    <property type="entry name" value="Apoptosis, Tumor Necrosis Factor Receptor Associated Protein 2, Chain A"/>
    <property type="match status" value="1"/>
</dbReference>